<feature type="chain" id="PRO_5007163720" description="DUF4142 domain-containing protein" evidence="1">
    <location>
        <begin position="39"/>
        <end position="176"/>
    </location>
</feature>
<evidence type="ECO:0000313" key="3">
    <source>
        <dbReference type="Proteomes" id="UP000023435"/>
    </source>
</evidence>
<feature type="signal peptide" evidence="1">
    <location>
        <begin position="1"/>
        <end position="38"/>
    </location>
</feature>
<name>A0A120AI24_9GAMM</name>
<evidence type="ECO:0008006" key="4">
    <source>
        <dbReference type="Google" id="ProtNLM"/>
    </source>
</evidence>
<proteinExistence type="predicted"/>
<dbReference type="Proteomes" id="UP000023435">
    <property type="component" value="Unassembled WGS sequence"/>
</dbReference>
<keyword evidence="3" id="KW-1185">Reference proteome</keyword>
<reference evidence="2 3" key="1">
    <citation type="journal article" date="2014" name="Genome Announc.">
        <title>Draft Genome Sequence of Lysobacter capsici AZ78, a Bacterium Antagonistic to Plant-Pathogenic Oomycetes.</title>
        <authorList>
            <person name="Puopolo G."/>
            <person name="Sonego P."/>
            <person name="Engelen K."/>
            <person name="Pertot I."/>
        </authorList>
    </citation>
    <scope>NUCLEOTIDE SEQUENCE [LARGE SCALE GENOMIC DNA]</scope>
    <source>
        <strain evidence="2 3">AZ78</strain>
    </source>
</reference>
<dbReference type="RefSeq" id="WP_153019213.1">
    <property type="nucleotide sequence ID" value="NZ_JAJA02000001.1"/>
</dbReference>
<accession>A0A120AI24</accession>
<organism evidence="2 3">
    <name type="scientific">Lysobacter capsici AZ78</name>
    <dbReference type="NCBI Taxonomy" id="1444315"/>
    <lineage>
        <taxon>Bacteria</taxon>
        <taxon>Pseudomonadati</taxon>
        <taxon>Pseudomonadota</taxon>
        <taxon>Gammaproteobacteria</taxon>
        <taxon>Lysobacterales</taxon>
        <taxon>Lysobacteraceae</taxon>
        <taxon>Lysobacter</taxon>
    </lineage>
</organism>
<dbReference type="EMBL" id="JAJA02000001">
    <property type="protein sequence ID" value="KWS07088.1"/>
    <property type="molecule type" value="Genomic_DNA"/>
</dbReference>
<dbReference type="OrthoDB" id="6027923at2"/>
<evidence type="ECO:0000313" key="2">
    <source>
        <dbReference type="EMBL" id="KWS07088.1"/>
    </source>
</evidence>
<protein>
    <recommendedName>
        <fullName evidence="4">DUF4142 domain-containing protein</fullName>
    </recommendedName>
</protein>
<keyword evidence="1" id="KW-0732">Signal</keyword>
<dbReference type="AlphaFoldDB" id="A0A120AI24"/>
<comment type="caution">
    <text evidence="2">The sequence shown here is derived from an EMBL/GenBank/DDBJ whole genome shotgun (WGS) entry which is preliminary data.</text>
</comment>
<gene>
    <name evidence="2" type="ORF">AZ78_4648</name>
</gene>
<sequence>MSHRIKYRGAGSRQAAGLQALRMLLLSLLMLLAHGAWADPVVAEHELETAKGNHAQIIALHEVAKAQLQAGQPNGAAFGFSAAQVKARLMSARLAKVLGQNVDTLQRGLYTDAAAQQRAIDHNEAARQLASALEGHFATLVMQPTSQTELALTDAALAQLALHMAQLEQAMLAAQQ</sequence>
<evidence type="ECO:0000256" key="1">
    <source>
        <dbReference type="SAM" id="SignalP"/>
    </source>
</evidence>